<dbReference type="RefSeq" id="WP_184001757.1">
    <property type="nucleotide sequence ID" value="NZ_BAABIF010000004.1"/>
</dbReference>
<dbReference type="AlphaFoldDB" id="A0A840YWZ5"/>
<comment type="caution">
    <text evidence="2">The sequence shown here is derived from an EMBL/GenBank/DDBJ whole genome shotgun (WGS) entry which is preliminary data.</text>
</comment>
<accession>A0A840YWZ5</accession>
<gene>
    <name evidence="2" type="ORF">FHR23_000976</name>
</gene>
<evidence type="ECO:0000313" key="3">
    <source>
        <dbReference type="Proteomes" id="UP000554342"/>
    </source>
</evidence>
<feature type="region of interest" description="Disordered" evidence="1">
    <location>
        <begin position="203"/>
        <end position="227"/>
    </location>
</feature>
<reference evidence="2 3" key="1">
    <citation type="submission" date="2020-08" db="EMBL/GenBank/DDBJ databases">
        <title>Genomic Encyclopedia of Type Strains, Phase IV (KMG-IV): sequencing the most valuable type-strain genomes for metagenomic binning, comparative biology and taxonomic classification.</title>
        <authorList>
            <person name="Goeker M."/>
        </authorList>
    </citation>
    <scope>NUCLEOTIDE SEQUENCE [LARGE SCALE GENOMIC DNA]</scope>
    <source>
        <strain evidence="2 3">DSM 27203</strain>
    </source>
</reference>
<feature type="region of interest" description="Disordered" evidence="1">
    <location>
        <begin position="62"/>
        <end position="114"/>
    </location>
</feature>
<keyword evidence="3" id="KW-1185">Reference proteome</keyword>
<organism evidence="2 3">
    <name type="scientific">Stakelama sediminis</name>
    <dbReference type="NCBI Taxonomy" id="463200"/>
    <lineage>
        <taxon>Bacteria</taxon>
        <taxon>Pseudomonadati</taxon>
        <taxon>Pseudomonadota</taxon>
        <taxon>Alphaproteobacteria</taxon>
        <taxon>Sphingomonadales</taxon>
        <taxon>Sphingomonadaceae</taxon>
        <taxon>Stakelama</taxon>
    </lineage>
</organism>
<name>A0A840YWZ5_9SPHN</name>
<evidence type="ECO:0000256" key="1">
    <source>
        <dbReference type="SAM" id="MobiDB-lite"/>
    </source>
</evidence>
<proteinExistence type="predicted"/>
<dbReference type="Proteomes" id="UP000554342">
    <property type="component" value="Unassembled WGS sequence"/>
</dbReference>
<sequence>MAGIGIGSSFQPALVPAVALVLISVIATGATAQERAEKRHDLTSVTQIAPILSTDPDDDIVQQVDTNTRSGPQAVVETQLGPQGRSADAGPQLVSGKPTAHAPTPLSRPEDGRAQQLVRVEGKDRCDTANDAARKNPDCAHVIETRSADYARPNPVTLSPEQRLLMYQGADEDGTGVSRAIRRVGSQSLDPNDPDAQSVASVVLPQDQTDQTASPDKKNPDTPSAADQLVVDILQAIAQQQGQQP</sequence>
<dbReference type="EMBL" id="JACIJI010000001">
    <property type="protein sequence ID" value="MBB5718069.1"/>
    <property type="molecule type" value="Genomic_DNA"/>
</dbReference>
<evidence type="ECO:0000313" key="2">
    <source>
        <dbReference type="EMBL" id="MBB5718069.1"/>
    </source>
</evidence>
<protein>
    <submittedName>
        <fullName evidence="2">Uncharacterized protein</fullName>
    </submittedName>
</protein>